<dbReference type="EMBL" id="MKQR01000026">
    <property type="protein sequence ID" value="OLR90464.1"/>
    <property type="molecule type" value="Genomic_DNA"/>
</dbReference>
<proteinExistence type="predicted"/>
<dbReference type="RefSeq" id="WP_075977138.1">
    <property type="nucleotide sequence ID" value="NZ_MKQR01000026.1"/>
</dbReference>
<accession>A0A1Q9LEM0</accession>
<reference evidence="1 2" key="1">
    <citation type="submission" date="2016-10" db="EMBL/GenBank/DDBJ databases">
        <title>The Draft Genome Sequence of Actinokineospora bangkokensis 44EHWT reveals the biosynthetic pathway of antifungal compounds Thailandins with unusual extender unit butylmalonyl-CoA.</title>
        <authorList>
            <person name="Greule A."/>
            <person name="Intra B."/>
            <person name="Flemming S."/>
            <person name="Rommel M.G."/>
            <person name="Panbangred W."/>
            <person name="Bechthold A."/>
        </authorList>
    </citation>
    <scope>NUCLEOTIDE SEQUENCE [LARGE SCALE GENOMIC DNA]</scope>
    <source>
        <strain evidence="1 2">44EHW</strain>
    </source>
</reference>
<dbReference type="STRING" id="1193682.BJP25_27875"/>
<evidence type="ECO:0000313" key="1">
    <source>
        <dbReference type="EMBL" id="OLR90464.1"/>
    </source>
</evidence>
<sequence>MPHGGFETEAEALAARAGQFDGIAERAGRIHRDLDDVLGALGACWGTDSIGRSFAAAYAAPADTALGALGALPGQLGDVRGRFADNARAYLADDEGNARTIGSADA</sequence>
<name>A0A1Q9LEM0_9PSEU</name>
<organism evidence="1 2">
    <name type="scientific">Actinokineospora bangkokensis</name>
    <dbReference type="NCBI Taxonomy" id="1193682"/>
    <lineage>
        <taxon>Bacteria</taxon>
        <taxon>Bacillati</taxon>
        <taxon>Actinomycetota</taxon>
        <taxon>Actinomycetes</taxon>
        <taxon>Pseudonocardiales</taxon>
        <taxon>Pseudonocardiaceae</taxon>
        <taxon>Actinokineospora</taxon>
    </lineage>
</organism>
<keyword evidence="2" id="KW-1185">Reference proteome</keyword>
<comment type="caution">
    <text evidence="1">The sequence shown here is derived from an EMBL/GenBank/DDBJ whole genome shotgun (WGS) entry which is preliminary data.</text>
</comment>
<dbReference type="Proteomes" id="UP000186040">
    <property type="component" value="Unassembled WGS sequence"/>
</dbReference>
<dbReference type="SUPFAM" id="SSF140453">
    <property type="entry name" value="EsxAB dimer-like"/>
    <property type="match status" value="1"/>
</dbReference>
<evidence type="ECO:0008006" key="3">
    <source>
        <dbReference type="Google" id="ProtNLM"/>
    </source>
</evidence>
<evidence type="ECO:0000313" key="2">
    <source>
        <dbReference type="Proteomes" id="UP000186040"/>
    </source>
</evidence>
<gene>
    <name evidence="1" type="ORF">BJP25_27875</name>
</gene>
<dbReference type="InterPro" id="IPR036689">
    <property type="entry name" value="ESAT-6-like_sf"/>
</dbReference>
<protein>
    <recommendedName>
        <fullName evidence="3">WXG100 family type VII secretion target</fullName>
    </recommendedName>
</protein>
<dbReference type="OrthoDB" id="4562539at2"/>
<dbReference type="Gene3D" id="1.10.287.1060">
    <property type="entry name" value="ESAT-6-like"/>
    <property type="match status" value="1"/>
</dbReference>
<dbReference type="AlphaFoldDB" id="A0A1Q9LEM0"/>